<evidence type="ECO:0000313" key="5">
    <source>
        <dbReference type="Proteomes" id="UP000526734"/>
    </source>
</evidence>
<evidence type="ECO:0000256" key="1">
    <source>
        <dbReference type="ARBA" id="ARBA00022630"/>
    </source>
</evidence>
<sequence>MIRFPKQVCTALGIDVPVAQAPIGSAATPALAAAVSNAGGLGTLALTWTDPDEAVRRIREVRRRTDRPFAVNLVLDFPIDDVLDACLAEEVPIVSTFWGDPAKVAARVKDAQLIHTAGSVAEARQAAEAGVDVVVAQGWEAGGHVRGQASTLVLVPAVVDAVAPIPVLAAGGIADRRGLAAVLALGAQGGWLGTRFLTATEAATHDSYREAVLAADLEDAVHTRCFDGGWPDAPHRALRNSTLTRWEAAGEPRAERPGEGDVVATDAAGNPWHRYDDMIPVPGMTGDLEALAHYAGQSAGLLRNIAPAAEIVADLVG</sequence>
<dbReference type="Proteomes" id="UP000526734">
    <property type="component" value="Unassembled WGS sequence"/>
</dbReference>
<organism evidence="4 5">
    <name type="scientific">Amycolatopsis dendrobii</name>
    <dbReference type="NCBI Taxonomy" id="2760662"/>
    <lineage>
        <taxon>Bacteria</taxon>
        <taxon>Bacillati</taxon>
        <taxon>Actinomycetota</taxon>
        <taxon>Actinomycetes</taxon>
        <taxon>Pseudonocardiales</taxon>
        <taxon>Pseudonocardiaceae</taxon>
        <taxon>Amycolatopsis</taxon>
    </lineage>
</organism>
<keyword evidence="5" id="KW-1185">Reference proteome</keyword>
<keyword evidence="2" id="KW-0288">FMN</keyword>
<protein>
    <submittedName>
        <fullName evidence="4">Nitronate monooxygenase</fullName>
    </submittedName>
</protein>
<dbReference type="SUPFAM" id="SSF51412">
    <property type="entry name" value="Inosine monophosphate dehydrogenase (IMPDH)"/>
    <property type="match status" value="1"/>
</dbReference>
<evidence type="ECO:0000256" key="3">
    <source>
        <dbReference type="ARBA" id="ARBA00023002"/>
    </source>
</evidence>
<proteinExistence type="predicted"/>
<comment type="caution">
    <text evidence="4">The sequence shown here is derived from an EMBL/GenBank/DDBJ whole genome shotgun (WGS) entry which is preliminary data.</text>
</comment>
<keyword evidence="1" id="KW-0285">Flavoprotein</keyword>
<name>A0A7W3W587_9PSEU</name>
<keyword evidence="3" id="KW-0560">Oxidoreductase</keyword>
<dbReference type="PANTHER" id="PTHR32332">
    <property type="entry name" value="2-NITROPROPANE DIOXYGENASE"/>
    <property type="match status" value="1"/>
</dbReference>
<gene>
    <name evidence="4" type="ORF">H4281_37920</name>
</gene>
<evidence type="ECO:0000313" key="4">
    <source>
        <dbReference type="EMBL" id="MBB1158959.1"/>
    </source>
</evidence>
<dbReference type="GO" id="GO:0018580">
    <property type="term" value="F:nitronate monooxygenase activity"/>
    <property type="evidence" value="ECO:0007669"/>
    <property type="project" value="InterPro"/>
</dbReference>
<keyword evidence="4" id="KW-0503">Monooxygenase</keyword>
<reference evidence="4 5" key="1">
    <citation type="submission" date="2020-08" db="EMBL/GenBank/DDBJ databases">
        <title>Amycolatopsis sp. nov. DR6-1 isolated from Dendrobium heterocarpum.</title>
        <authorList>
            <person name="Tedsree N."/>
            <person name="Kuncharoen N."/>
            <person name="Likhitwitayawuid K."/>
            <person name="Tanasupawat S."/>
        </authorList>
    </citation>
    <scope>NUCLEOTIDE SEQUENCE [LARGE SCALE GENOMIC DNA]</scope>
    <source>
        <strain evidence="4 5">DR6-1</strain>
    </source>
</reference>
<dbReference type="CDD" id="cd04730">
    <property type="entry name" value="NPD_like"/>
    <property type="match status" value="1"/>
</dbReference>
<dbReference type="Pfam" id="PF03060">
    <property type="entry name" value="NMO"/>
    <property type="match status" value="2"/>
</dbReference>
<dbReference type="Gene3D" id="3.20.20.70">
    <property type="entry name" value="Aldolase class I"/>
    <property type="match status" value="1"/>
</dbReference>
<dbReference type="RefSeq" id="WP_182895666.1">
    <property type="nucleotide sequence ID" value="NZ_JACGZW010000016.1"/>
</dbReference>
<evidence type="ECO:0000256" key="2">
    <source>
        <dbReference type="ARBA" id="ARBA00022643"/>
    </source>
</evidence>
<dbReference type="AlphaFoldDB" id="A0A7W3W587"/>
<accession>A0A7W3W587</accession>
<dbReference type="PANTHER" id="PTHR32332:SF20">
    <property type="entry name" value="2-NITROPROPANE DIOXYGENASE-LIKE PROTEIN"/>
    <property type="match status" value="1"/>
</dbReference>
<dbReference type="InterPro" id="IPR004136">
    <property type="entry name" value="NMO"/>
</dbReference>
<dbReference type="EMBL" id="JACGZW010000016">
    <property type="protein sequence ID" value="MBB1158959.1"/>
    <property type="molecule type" value="Genomic_DNA"/>
</dbReference>
<dbReference type="InterPro" id="IPR013785">
    <property type="entry name" value="Aldolase_TIM"/>
</dbReference>